<keyword evidence="7" id="KW-0698">rRNA processing</keyword>
<evidence type="ECO:0000256" key="2">
    <source>
        <dbReference type="ARBA" id="ARBA00022722"/>
    </source>
</evidence>
<sequence length="167" mass="19368">MKIKVDIIKQALIWQNCKKINSSYIKKIVKTTLSHPVFTRFQSVQQVKIVILLTNDREIQSLNFNHRGVNKPTNVLSFPDQVIDWRNLSTLEIKSNSIYLGDIAFGYETILLESKEQKKSFVNHFSHLLIHAILHLLGFDHQYENEAIIMEKLEISLLAQFSIASPY</sequence>
<dbReference type="AlphaFoldDB" id="A0A0F3MLL4"/>
<organism evidence="8 9">
    <name type="scientific">Orientia chuto str. Dubai</name>
    <dbReference type="NCBI Taxonomy" id="1359168"/>
    <lineage>
        <taxon>Bacteria</taxon>
        <taxon>Pseudomonadati</taxon>
        <taxon>Pseudomonadota</taxon>
        <taxon>Alphaproteobacteria</taxon>
        <taxon>Rickettsiales</taxon>
        <taxon>Rickettsiaceae</taxon>
        <taxon>Rickettsieae</taxon>
        <taxon>Orientia</taxon>
    </lineage>
</organism>
<keyword evidence="9" id="KW-1185">Reference proteome</keyword>
<dbReference type="RefSeq" id="WP_045797122.1">
    <property type="nucleotide sequence ID" value="NZ_LANP01000007.1"/>
</dbReference>
<dbReference type="PROSITE" id="PS01306">
    <property type="entry name" value="UPF0054"/>
    <property type="match status" value="1"/>
</dbReference>
<dbReference type="GO" id="GO:0008270">
    <property type="term" value="F:zinc ion binding"/>
    <property type="evidence" value="ECO:0007669"/>
    <property type="project" value="UniProtKB-UniRule"/>
</dbReference>
<dbReference type="PANTHER" id="PTHR46986:SF1">
    <property type="entry name" value="ENDORIBONUCLEASE YBEY, CHLOROPLASTIC"/>
    <property type="match status" value="1"/>
</dbReference>
<dbReference type="STRING" id="1359168.OCHUTO_0386"/>
<accession>A0A0F3MLL4</accession>
<dbReference type="PANTHER" id="PTHR46986">
    <property type="entry name" value="ENDORIBONUCLEASE YBEY, CHLOROPLASTIC"/>
    <property type="match status" value="1"/>
</dbReference>
<evidence type="ECO:0000313" key="8">
    <source>
        <dbReference type="EMBL" id="KJV56648.1"/>
    </source>
</evidence>
<gene>
    <name evidence="7" type="primary">ybeY</name>
    <name evidence="8" type="ORF">OCHUTO_0386</name>
</gene>
<dbReference type="GO" id="GO:0004222">
    <property type="term" value="F:metalloendopeptidase activity"/>
    <property type="evidence" value="ECO:0007669"/>
    <property type="project" value="InterPro"/>
</dbReference>
<evidence type="ECO:0000256" key="5">
    <source>
        <dbReference type="ARBA" id="ARBA00022801"/>
    </source>
</evidence>
<dbReference type="InterPro" id="IPR023091">
    <property type="entry name" value="MetalPrtase_cat_dom_sf_prd"/>
</dbReference>
<feature type="binding site" evidence="7">
    <location>
        <position position="131"/>
    </location>
    <ligand>
        <name>Zn(2+)</name>
        <dbReference type="ChEBI" id="CHEBI:29105"/>
        <note>catalytic</note>
    </ligand>
</feature>
<dbReference type="OrthoDB" id="9807740at2"/>
<comment type="caution">
    <text evidence="8">The sequence shown here is derived from an EMBL/GenBank/DDBJ whole genome shotgun (WGS) entry which is preliminary data.</text>
</comment>
<keyword evidence="2 7" id="KW-0540">Nuclease</keyword>
<keyword evidence="6 7" id="KW-0862">Zinc</keyword>
<dbReference type="GO" id="GO:0004521">
    <property type="term" value="F:RNA endonuclease activity"/>
    <property type="evidence" value="ECO:0007669"/>
    <property type="project" value="UniProtKB-UniRule"/>
</dbReference>
<dbReference type="GO" id="GO:0005737">
    <property type="term" value="C:cytoplasm"/>
    <property type="evidence" value="ECO:0007669"/>
    <property type="project" value="UniProtKB-SubCell"/>
</dbReference>
<evidence type="ECO:0000256" key="1">
    <source>
        <dbReference type="ARBA" id="ARBA00010875"/>
    </source>
</evidence>
<keyword evidence="3 7" id="KW-0479">Metal-binding</keyword>
<evidence type="ECO:0000256" key="3">
    <source>
        <dbReference type="ARBA" id="ARBA00022723"/>
    </source>
</evidence>
<keyword evidence="7" id="KW-0963">Cytoplasm</keyword>
<keyword evidence="4 7" id="KW-0255">Endonuclease</keyword>
<protein>
    <recommendedName>
        <fullName evidence="7">Endoribonuclease YbeY</fullName>
        <ecNumber evidence="7">3.1.-.-</ecNumber>
    </recommendedName>
</protein>
<name>A0A0F3MLL4_9RICK</name>
<dbReference type="NCBIfam" id="TIGR00043">
    <property type="entry name" value="rRNA maturation RNase YbeY"/>
    <property type="match status" value="1"/>
</dbReference>
<comment type="similarity">
    <text evidence="1 7">Belongs to the endoribonuclease YbeY family.</text>
</comment>
<comment type="function">
    <text evidence="7">Single strand-specific metallo-endoribonuclease involved in late-stage 70S ribosome quality control and in maturation of the 3' terminus of the 16S rRNA.</text>
</comment>
<evidence type="ECO:0000256" key="4">
    <source>
        <dbReference type="ARBA" id="ARBA00022759"/>
    </source>
</evidence>
<dbReference type="EC" id="3.1.-.-" evidence="7"/>
<comment type="subcellular location">
    <subcellularLocation>
        <location evidence="7">Cytoplasm</location>
    </subcellularLocation>
</comment>
<dbReference type="Proteomes" id="UP000033616">
    <property type="component" value="Unassembled WGS sequence"/>
</dbReference>
<proteinExistence type="inferred from homology"/>
<dbReference type="PATRIC" id="fig|1359168.3.peg.1141"/>
<evidence type="ECO:0000313" key="9">
    <source>
        <dbReference type="Proteomes" id="UP000033616"/>
    </source>
</evidence>
<keyword evidence="5 7" id="KW-0378">Hydrolase</keyword>
<evidence type="ECO:0000256" key="7">
    <source>
        <dbReference type="HAMAP-Rule" id="MF_00009"/>
    </source>
</evidence>
<reference evidence="8 9" key="1">
    <citation type="submission" date="2015-02" db="EMBL/GenBank/DDBJ databases">
        <title>Genome Sequencing of Rickettsiales.</title>
        <authorList>
            <person name="Daugherty S.C."/>
            <person name="Su Q."/>
            <person name="Abolude K."/>
            <person name="Beier-Sexton M."/>
            <person name="Carlyon J.A."/>
            <person name="Carter R."/>
            <person name="Day N.P."/>
            <person name="Dumler S.J."/>
            <person name="Dyachenko V."/>
            <person name="Godinez A."/>
            <person name="Kurtti T.J."/>
            <person name="Lichay M."/>
            <person name="Mullins K.E."/>
            <person name="Ott S."/>
            <person name="Pappas-Brown V."/>
            <person name="Paris D.H."/>
            <person name="Patel P."/>
            <person name="Richards A.L."/>
            <person name="Sadzewicz L."/>
            <person name="Sears K."/>
            <person name="Seidman D."/>
            <person name="Sengamalay N."/>
            <person name="Stenos J."/>
            <person name="Tallon L.J."/>
            <person name="Vincent G."/>
            <person name="Fraser C.M."/>
            <person name="Munderloh U."/>
            <person name="Dunning-Hotopp J.C."/>
        </authorList>
    </citation>
    <scope>NUCLEOTIDE SEQUENCE [LARGE SCALE GENOMIC DNA]</scope>
    <source>
        <strain evidence="8 9">Fuller</strain>
    </source>
</reference>
<comment type="cofactor">
    <cofactor evidence="7">
        <name>Zn(2+)</name>
        <dbReference type="ChEBI" id="CHEBI:29105"/>
    </cofactor>
    <text evidence="7">Binds 1 zinc ion.</text>
</comment>
<dbReference type="InterPro" id="IPR002036">
    <property type="entry name" value="YbeY"/>
</dbReference>
<evidence type="ECO:0000256" key="6">
    <source>
        <dbReference type="ARBA" id="ARBA00022833"/>
    </source>
</evidence>
<dbReference type="HAMAP" id="MF_00009">
    <property type="entry name" value="Endoribonucl_YbeY"/>
    <property type="match status" value="1"/>
</dbReference>
<dbReference type="InterPro" id="IPR020549">
    <property type="entry name" value="YbeY_CS"/>
</dbReference>
<feature type="binding site" evidence="7">
    <location>
        <position position="141"/>
    </location>
    <ligand>
        <name>Zn(2+)</name>
        <dbReference type="ChEBI" id="CHEBI:29105"/>
        <note>catalytic</note>
    </ligand>
</feature>
<dbReference type="GO" id="GO:0006364">
    <property type="term" value="P:rRNA processing"/>
    <property type="evidence" value="ECO:0007669"/>
    <property type="project" value="UniProtKB-UniRule"/>
</dbReference>
<dbReference type="Pfam" id="PF02130">
    <property type="entry name" value="YbeY"/>
    <property type="match status" value="1"/>
</dbReference>
<keyword evidence="7" id="KW-0690">Ribosome biogenesis</keyword>
<dbReference type="EMBL" id="LANP01000007">
    <property type="protein sequence ID" value="KJV56648.1"/>
    <property type="molecule type" value="Genomic_DNA"/>
</dbReference>
<feature type="binding site" evidence="7">
    <location>
        <position position="135"/>
    </location>
    <ligand>
        <name>Zn(2+)</name>
        <dbReference type="ChEBI" id="CHEBI:29105"/>
        <note>catalytic</note>
    </ligand>
</feature>
<dbReference type="Gene3D" id="3.40.390.30">
    <property type="entry name" value="Metalloproteases ('zincins'), catalytic domain"/>
    <property type="match status" value="1"/>
</dbReference>
<dbReference type="SUPFAM" id="SSF55486">
    <property type="entry name" value="Metalloproteases ('zincins'), catalytic domain"/>
    <property type="match status" value="1"/>
</dbReference>